<accession>A0ABT9STB0</accession>
<dbReference type="RefSeq" id="WP_306845926.1">
    <property type="nucleotide sequence ID" value="NZ_JAUSRL010000007.1"/>
</dbReference>
<sequence>MTEDKNIFDSLHWQVEEKILKISENFRDVIFDIHKSDNEKVKELFVIYENTVKKDKNKDLLFIYNLKIELLKFLFEETRFYSDNNDSRLFSLFKSDILFTREQLFEFEFMSDLKNSYYDNIFIPQLQLQNYEILSKVQFWYSYNCTLIIEDLVLSSEFPSMTRQEITKFLKHKTVNLKDKILKEQKFLDWHLTLKNRYLGEIKEIEHTLIELDNLSLNDNNPLSKVLDFEKNIFRSLKAQNWFFSTLEEIGAVPSKRGFGTVISAIFRNKDCKENIFPDTITQKDYIHYLNSEFSLNMNSTNLSIPDKYEPKIKIIMDNYLSNKSE</sequence>
<gene>
    <name evidence="1" type="ORF">J2T04_003577</name>
</gene>
<evidence type="ECO:0000313" key="1">
    <source>
        <dbReference type="EMBL" id="MDP9961665.1"/>
    </source>
</evidence>
<dbReference type="Proteomes" id="UP001235513">
    <property type="component" value="Unassembled WGS sequence"/>
</dbReference>
<evidence type="ECO:0000313" key="2">
    <source>
        <dbReference type="Proteomes" id="UP001235513"/>
    </source>
</evidence>
<proteinExistence type="predicted"/>
<keyword evidence="2" id="KW-1185">Reference proteome</keyword>
<name>A0ABT9STB0_9FLAO</name>
<reference evidence="1 2" key="1">
    <citation type="submission" date="2023-07" db="EMBL/GenBank/DDBJ databases">
        <title>Sorghum-associated microbial communities from plants grown in Nebraska, USA.</title>
        <authorList>
            <person name="Schachtman D."/>
        </authorList>
    </citation>
    <scope>NUCLEOTIDE SEQUENCE [LARGE SCALE GENOMIC DNA]</scope>
    <source>
        <strain evidence="1 2">CC351</strain>
    </source>
</reference>
<dbReference type="EMBL" id="JAUSRL010000007">
    <property type="protein sequence ID" value="MDP9961665.1"/>
    <property type="molecule type" value="Genomic_DNA"/>
</dbReference>
<protein>
    <submittedName>
        <fullName evidence="1">Uncharacterized protein</fullName>
    </submittedName>
</protein>
<comment type="caution">
    <text evidence="1">The sequence shown here is derived from an EMBL/GenBank/DDBJ whole genome shotgun (WGS) entry which is preliminary data.</text>
</comment>
<organism evidence="1 2">
    <name type="scientific">Chryseobacterium lathyri</name>
    <dbReference type="NCBI Taxonomy" id="395933"/>
    <lineage>
        <taxon>Bacteria</taxon>
        <taxon>Pseudomonadati</taxon>
        <taxon>Bacteroidota</taxon>
        <taxon>Flavobacteriia</taxon>
        <taxon>Flavobacteriales</taxon>
        <taxon>Weeksellaceae</taxon>
        <taxon>Chryseobacterium group</taxon>
        <taxon>Chryseobacterium</taxon>
    </lineage>
</organism>